<reference evidence="3" key="1">
    <citation type="submission" date="2021-01" db="EMBL/GenBank/DDBJ databases">
        <authorList>
            <person name="Corre E."/>
            <person name="Pelletier E."/>
            <person name="Niang G."/>
            <person name="Scheremetjew M."/>
            <person name="Finn R."/>
            <person name="Kale V."/>
            <person name="Holt S."/>
            <person name="Cochrane G."/>
            <person name="Meng A."/>
            <person name="Brown T."/>
            <person name="Cohen L."/>
        </authorList>
    </citation>
    <scope>NUCLEOTIDE SEQUENCE</scope>
    <source>
        <strain evidence="3">CCMP1510</strain>
    </source>
</reference>
<keyword evidence="2" id="KW-0472">Membrane</keyword>
<dbReference type="EMBL" id="HBIJ01005463">
    <property type="protein sequence ID" value="CAE0363123.1"/>
    <property type="molecule type" value="Transcribed_RNA"/>
</dbReference>
<keyword evidence="2" id="KW-0812">Transmembrane</keyword>
<evidence type="ECO:0000256" key="1">
    <source>
        <dbReference type="SAM" id="MobiDB-lite"/>
    </source>
</evidence>
<name>A0A7S3NIW8_9STRA</name>
<sequence length="492" mass="54987">MKTLLAIVMISKCMQKIWGLQSIVGERKSSIGKVEVWNTLLPRIGNEQKRRLAFRQVITNYRRKKIMLGVSRRGSERWSTEEAREARDVASRLATRQTVLTLGRVVLPAVLASALGFSYYDNLSKYIAENWLDEGSISFLSSDDIQYLPSFLQVISLLFSILAGNAYSSLYSQQEDIFFALYREVSDAKSLLEQMALVCSGRPFYLDALRMLQSYVATDLRRLDLPPAELVARSPSEDPLEAIMYLTSVGVPSVVYETVRDLRQARGQRLGAMQRKFPALGIALLYILALLELVAFPVLGAGTAVGAPPGIFTIQAALFGGLCGATILVLRIIQELRRTSGGAFNVDAVLAKMVSGLNDDLELRAALASRDSYASSDALDTIPRGIPRRNPDDLVVNRLSRLESDIATIIQQKQQQQKSTTLKDPPIQQDEEQLSSPSFLPSSQQVDQTLISISSDNNVNEDHIAEQRRRKRFGWRLALGFRQVRRFINLVW</sequence>
<feature type="transmembrane region" description="Helical" evidence="2">
    <location>
        <begin position="311"/>
        <end position="330"/>
    </location>
</feature>
<dbReference type="AlphaFoldDB" id="A0A7S3NIW8"/>
<protein>
    <submittedName>
        <fullName evidence="3">Uncharacterized protein</fullName>
    </submittedName>
</protein>
<evidence type="ECO:0000313" key="3">
    <source>
        <dbReference type="EMBL" id="CAE0363123.1"/>
    </source>
</evidence>
<feature type="region of interest" description="Disordered" evidence="1">
    <location>
        <begin position="412"/>
        <end position="442"/>
    </location>
</feature>
<gene>
    <name evidence="3" type="ORF">ALAG00032_LOCUS3864</name>
</gene>
<organism evidence="3">
    <name type="scientific">Aureoumbra lagunensis</name>
    <dbReference type="NCBI Taxonomy" id="44058"/>
    <lineage>
        <taxon>Eukaryota</taxon>
        <taxon>Sar</taxon>
        <taxon>Stramenopiles</taxon>
        <taxon>Ochrophyta</taxon>
        <taxon>Pelagophyceae</taxon>
        <taxon>Pelagomonadales</taxon>
        <taxon>Aureoumbra</taxon>
    </lineage>
</organism>
<evidence type="ECO:0000256" key="2">
    <source>
        <dbReference type="SAM" id="Phobius"/>
    </source>
</evidence>
<keyword evidence="2" id="KW-1133">Transmembrane helix</keyword>
<feature type="transmembrane region" description="Helical" evidence="2">
    <location>
        <begin position="279"/>
        <end position="299"/>
    </location>
</feature>
<proteinExistence type="predicted"/>
<accession>A0A7S3NIW8</accession>